<accession>A0A8H3FE42</accession>
<dbReference type="InterPro" id="IPR036457">
    <property type="entry name" value="PPM-type-like_dom_sf"/>
</dbReference>
<feature type="signal peptide" evidence="2">
    <location>
        <begin position="1"/>
        <end position="18"/>
    </location>
</feature>
<name>A0A8H3FE42_9LECA</name>
<feature type="chain" id="PRO_5034524865" description="PPM-type phosphatase domain-containing protein" evidence="2">
    <location>
        <begin position="19"/>
        <end position="475"/>
    </location>
</feature>
<feature type="region of interest" description="Disordered" evidence="1">
    <location>
        <begin position="370"/>
        <end position="399"/>
    </location>
</feature>
<proteinExistence type="predicted"/>
<dbReference type="SMART" id="SM00332">
    <property type="entry name" value="PP2Cc"/>
    <property type="match status" value="1"/>
</dbReference>
<feature type="compositionally biased region" description="Basic and acidic residues" evidence="1">
    <location>
        <begin position="379"/>
        <end position="397"/>
    </location>
</feature>
<sequence>MVATSIGTIVLLYCLATGQEPLMLETNDLQQSVPSEHVRDLTVWTPYRMDYVEAYLHWRQKSQFVGASSGILRIDAAWSESNIPLEDAMDHLAILEGGEWQWSILSIFDGHWGCETASLLQQWLSKYILRELANAHQRCFPQSKILRYKEMPTEIVDQAVKDAFTSLDRIIIDGGAEAAVGDRFLNDAMCELSPSYSGSCALVSLYQHEAKVLKVACTGDSRAILGRQNEAGIWEAIVLSVDQTGHNEDEVARLRSEHPNEPDMIKDGRLLGLAVTRAFGDGIWKWPREVQEAAQQRFFGRRPRVGLQSPPYLTAEPIITTTKICPEKGDFLIMATDGLWDRLTNEQAVDLVGTWLQNYSPSVEAQISSAPLAESGDLEQERAHTQEEARTRGKPEPQKAYPAQVARADAKHFTVKDSNAATHLVRNALGGSNEDMLRGLLTVPPPFSRNLRQAKVFILDEHAIHPRNYILGTDC</sequence>
<dbReference type="AlphaFoldDB" id="A0A8H3FE42"/>
<dbReference type="GO" id="GO:0005739">
    <property type="term" value="C:mitochondrion"/>
    <property type="evidence" value="ECO:0007669"/>
    <property type="project" value="TreeGrafter"/>
</dbReference>
<evidence type="ECO:0000313" key="5">
    <source>
        <dbReference type="Proteomes" id="UP000664521"/>
    </source>
</evidence>
<reference evidence="4" key="1">
    <citation type="submission" date="2021-03" db="EMBL/GenBank/DDBJ databases">
        <authorList>
            <person name="Tagirdzhanova G."/>
        </authorList>
    </citation>
    <scope>NUCLEOTIDE SEQUENCE</scope>
</reference>
<keyword evidence="2" id="KW-0732">Signal</keyword>
<dbReference type="PANTHER" id="PTHR13832:SF792">
    <property type="entry name" value="GM14286P"/>
    <property type="match status" value="1"/>
</dbReference>
<dbReference type="PROSITE" id="PS51746">
    <property type="entry name" value="PPM_2"/>
    <property type="match status" value="1"/>
</dbReference>
<dbReference type="CDD" id="cd00143">
    <property type="entry name" value="PP2Cc"/>
    <property type="match status" value="1"/>
</dbReference>
<dbReference type="InterPro" id="IPR015655">
    <property type="entry name" value="PP2C"/>
</dbReference>
<dbReference type="OrthoDB" id="420076at2759"/>
<organism evidence="4 5">
    <name type="scientific">Heterodermia speciosa</name>
    <dbReference type="NCBI Taxonomy" id="116794"/>
    <lineage>
        <taxon>Eukaryota</taxon>
        <taxon>Fungi</taxon>
        <taxon>Dikarya</taxon>
        <taxon>Ascomycota</taxon>
        <taxon>Pezizomycotina</taxon>
        <taxon>Lecanoromycetes</taxon>
        <taxon>OSLEUM clade</taxon>
        <taxon>Lecanoromycetidae</taxon>
        <taxon>Caliciales</taxon>
        <taxon>Physciaceae</taxon>
        <taxon>Heterodermia</taxon>
    </lineage>
</organism>
<feature type="domain" description="PPM-type phosphatase" evidence="3">
    <location>
        <begin position="68"/>
        <end position="443"/>
    </location>
</feature>
<dbReference type="InterPro" id="IPR001932">
    <property type="entry name" value="PPM-type_phosphatase-like_dom"/>
</dbReference>
<dbReference type="Proteomes" id="UP000664521">
    <property type="component" value="Unassembled WGS sequence"/>
</dbReference>
<evidence type="ECO:0000259" key="3">
    <source>
        <dbReference type="PROSITE" id="PS51746"/>
    </source>
</evidence>
<dbReference type="PANTHER" id="PTHR13832">
    <property type="entry name" value="PROTEIN PHOSPHATASE 2C"/>
    <property type="match status" value="1"/>
</dbReference>
<protein>
    <recommendedName>
        <fullName evidence="3">PPM-type phosphatase domain-containing protein</fullName>
    </recommendedName>
</protein>
<evidence type="ECO:0000313" key="4">
    <source>
        <dbReference type="EMBL" id="CAF9921869.1"/>
    </source>
</evidence>
<gene>
    <name evidence="4" type="ORF">HETSPECPRED_004658</name>
</gene>
<dbReference type="Pfam" id="PF00481">
    <property type="entry name" value="PP2C"/>
    <property type="match status" value="1"/>
</dbReference>
<dbReference type="GO" id="GO:0004741">
    <property type="term" value="F:[pyruvate dehydrogenase (acetyl-transferring)]-phosphatase activity"/>
    <property type="evidence" value="ECO:0007669"/>
    <property type="project" value="TreeGrafter"/>
</dbReference>
<dbReference type="EMBL" id="CAJPDS010000029">
    <property type="protein sequence ID" value="CAF9921869.1"/>
    <property type="molecule type" value="Genomic_DNA"/>
</dbReference>
<dbReference type="SUPFAM" id="SSF81606">
    <property type="entry name" value="PP2C-like"/>
    <property type="match status" value="1"/>
</dbReference>
<evidence type="ECO:0000256" key="1">
    <source>
        <dbReference type="SAM" id="MobiDB-lite"/>
    </source>
</evidence>
<evidence type="ECO:0000256" key="2">
    <source>
        <dbReference type="SAM" id="SignalP"/>
    </source>
</evidence>
<keyword evidence="5" id="KW-1185">Reference proteome</keyword>
<comment type="caution">
    <text evidence="4">The sequence shown here is derived from an EMBL/GenBank/DDBJ whole genome shotgun (WGS) entry which is preliminary data.</text>
</comment>
<dbReference type="Gene3D" id="3.60.40.10">
    <property type="entry name" value="PPM-type phosphatase domain"/>
    <property type="match status" value="1"/>
</dbReference>